<dbReference type="EMBL" id="HG994371">
    <property type="protein sequence ID" value="CAF1975148.1"/>
    <property type="molecule type" value="Genomic_DNA"/>
</dbReference>
<name>A0A816LVJ1_BRANA</name>
<dbReference type="Proteomes" id="UP001295469">
    <property type="component" value="Chromosome C07"/>
</dbReference>
<gene>
    <name evidence="1" type="ORF">DARMORV10_C07P19080.1</name>
</gene>
<sequence length="101" mass="11870">MSLGFCKCSRVPGVLFMLMDSYVDLEYKKYRELERFCIDHQYLEMQYIISTNFYKGSMIFTTNLSQLHLDLCLKTSTSFHPLTPTPDTRYCRAKKELCPSS</sequence>
<organism evidence="1">
    <name type="scientific">Brassica napus</name>
    <name type="common">Rape</name>
    <dbReference type="NCBI Taxonomy" id="3708"/>
    <lineage>
        <taxon>Eukaryota</taxon>
        <taxon>Viridiplantae</taxon>
        <taxon>Streptophyta</taxon>
        <taxon>Embryophyta</taxon>
        <taxon>Tracheophyta</taxon>
        <taxon>Spermatophyta</taxon>
        <taxon>Magnoliopsida</taxon>
        <taxon>eudicotyledons</taxon>
        <taxon>Gunneridae</taxon>
        <taxon>Pentapetalae</taxon>
        <taxon>rosids</taxon>
        <taxon>malvids</taxon>
        <taxon>Brassicales</taxon>
        <taxon>Brassicaceae</taxon>
        <taxon>Brassiceae</taxon>
        <taxon>Brassica</taxon>
    </lineage>
</organism>
<dbReference type="AlphaFoldDB" id="A0A816LVJ1"/>
<evidence type="ECO:0000313" key="1">
    <source>
        <dbReference type="EMBL" id="CAF1975148.1"/>
    </source>
</evidence>
<protein>
    <submittedName>
        <fullName evidence="1">(rape) hypothetical protein</fullName>
    </submittedName>
</protein>
<proteinExistence type="predicted"/>
<reference evidence="1" key="1">
    <citation type="submission" date="2021-01" db="EMBL/GenBank/DDBJ databases">
        <authorList>
            <consortium name="Genoscope - CEA"/>
            <person name="William W."/>
        </authorList>
    </citation>
    <scope>NUCLEOTIDE SEQUENCE</scope>
</reference>
<accession>A0A816LVJ1</accession>